<feature type="region of interest" description="Disordered" evidence="2">
    <location>
        <begin position="582"/>
        <end position="618"/>
    </location>
</feature>
<evidence type="ECO:0000313" key="5">
    <source>
        <dbReference type="Proteomes" id="UP000010433"/>
    </source>
</evidence>
<dbReference type="Pfam" id="PF13205">
    <property type="entry name" value="Big_5"/>
    <property type="match status" value="1"/>
</dbReference>
<dbReference type="InterPro" id="IPR032812">
    <property type="entry name" value="SbsA_Ig"/>
</dbReference>
<evidence type="ECO:0000259" key="3">
    <source>
        <dbReference type="Pfam" id="PF13205"/>
    </source>
</evidence>
<feature type="compositionally biased region" description="Basic and acidic residues" evidence="2">
    <location>
        <begin position="593"/>
        <end position="611"/>
    </location>
</feature>
<dbReference type="SUPFAM" id="SSF49478">
    <property type="entry name" value="Cna protein B-type domain"/>
    <property type="match status" value="1"/>
</dbReference>
<dbReference type="Proteomes" id="UP000010433">
    <property type="component" value="Unassembled WGS sequence"/>
</dbReference>
<reference evidence="4 5" key="1">
    <citation type="submission" date="2012-05" db="EMBL/GenBank/DDBJ databases">
        <authorList>
            <person name="Weinstock G."/>
            <person name="Sodergren E."/>
            <person name="Lobos E.A."/>
            <person name="Fulton L."/>
            <person name="Fulton R."/>
            <person name="Courtney L."/>
            <person name="Fronick C."/>
            <person name="O'Laughlin M."/>
            <person name="Godfrey J."/>
            <person name="Wilson R.M."/>
            <person name="Miner T."/>
            <person name="Farmer C."/>
            <person name="Delehaunty K."/>
            <person name="Cordes M."/>
            <person name="Minx P."/>
            <person name="Tomlinson C."/>
            <person name="Chen J."/>
            <person name="Wollam A."/>
            <person name="Pepin K.H."/>
            <person name="Bhonagiri V."/>
            <person name="Zhang X."/>
            <person name="Suruliraj S."/>
            <person name="Warren W."/>
            <person name="Mitreva M."/>
            <person name="Mardis E.R."/>
            <person name="Wilson R.K."/>
        </authorList>
    </citation>
    <scope>NUCLEOTIDE SEQUENCE [LARGE SCALE GENOMIC DNA]</scope>
    <source>
        <strain evidence="4 5">F0055</strain>
    </source>
</reference>
<evidence type="ECO:0000256" key="1">
    <source>
        <dbReference type="ARBA" id="ARBA00022729"/>
    </source>
</evidence>
<dbReference type="STRING" id="1127699.HMPREF9151_02427"/>
<keyword evidence="1" id="KW-0732">Signal</keyword>
<dbReference type="AlphaFoldDB" id="L1MYU0"/>
<feature type="domain" description="SbsA Ig-like" evidence="3">
    <location>
        <begin position="2"/>
        <end position="94"/>
    </location>
</feature>
<dbReference type="PATRIC" id="fig|1127699.3.peg.2228"/>
<accession>L1MYU0</accession>
<dbReference type="HOGENOM" id="CLU_014237_0_0_10"/>
<dbReference type="EMBL" id="AMEP01000160">
    <property type="protein sequence ID" value="EKX96443.1"/>
    <property type="molecule type" value="Genomic_DNA"/>
</dbReference>
<evidence type="ECO:0000313" key="4">
    <source>
        <dbReference type="EMBL" id="EKX96443.1"/>
    </source>
</evidence>
<organism evidence="4 5">
    <name type="scientific">Hoylesella saccharolytica F0055</name>
    <dbReference type="NCBI Taxonomy" id="1127699"/>
    <lineage>
        <taxon>Bacteria</taxon>
        <taxon>Pseudomonadati</taxon>
        <taxon>Bacteroidota</taxon>
        <taxon>Bacteroidia</taxon>
        <taxon>Bacteroidales</taxon>
        <taxon>Prevotellaceae</taxon>
        <taxon>Hoylesella</taxon>
    </lineage>
</organism>
<name>L1MYU0_9BACT</name>
<gene>
    <name evidence="4" type="ORF">HMPREF9151_02427</name>
</gene>
<comment type="caution">
    <text evidence="4">The sequence shown here is derived from an EMBL/GenBank/DDBJ whole genome shotgun (WGS) entry which is preliminary data.</text>
</comment>
<evidence type="ECO:0000256" key="2">
    <source>
        <dbReference type="SAM" id="MobiDB-lite"/>
    </source>
</evidence>
<sequence>MVGATPADKATKVSSRKFHIRFNEFIKIDNPTENVIVSPPQLEMPEIKGAGKNIIGELKDSLKANTTYTIDFSDAISDNNEGNPLGNYTYTFSTGEVIDTMEVSGYVLEANNLEPIKGILVGLYSDLADSAFKTRPMLRVSRSDSRGRFVIKGIAPGKYRIYALKDADGDYRFTQKSEEIAFSHDLIVPSFKDDIRQDTIWRDSLRIDSIIRVGYTHFLPDDIMLRAFTHTATDRYFQKAERTEANHFTLFFSAGHSELPRIKGLNFNADNAFIIETSAQRDTLTYWLKDTTLINQDTLQIQIQFLATDSTGVLKDSTETLEILSKQPYAKRQKEKQKQFEEWKKAQDKARKKGDKYETEMKKEALKVDIKLSSELDPDRNITLSSPVPLARIDTSKIHLYSKHDSLWYQSRYELYPQGLTDSIKDLSHDLLFKRDYEFSAEWKPTIEYSLELDSAALIDIYGNVSDKIKKGFKVKSEDDYSTLLVTLTGMQDTSIVVQLLNGSDAVVKEVVAEKGIAHFFYLNPGTYYMRMFIDTNQNGKWDTGDYDADRQPETVYYYPEDIECKAKWDVSRTWNPTERLLSRQKPGKITKQKPDKEKTIKRRNFERARDLGIPYHP</sequence>
<keyword evidence="5" id="KW-1185">Reference proteome</keyword>
<proteinExistence type="predicted"/>
<protein>
    <recommendedName>
        <fullName evidence="3">SbsA Ig-like domain-containing protein</fullName>
    </recommendedName>
</protein>